<dbReference type="SUPFAM" id="SSF63848">
    <property type="entry name" value="Cell-division inhibitor MinC, C-terminal domain"/>
    <property type="match status" value="1"/>
</dbReference>
<protein>
    <recommendedName>
        <fullName evidence="6">Probable septum site-determining protein MinC</fullName>
    </recommendedName>
</protein>
<dbReference type="Proteomes" id="UP000516346">
    <property type="component" value="Chromosome"/>
</dbReference>
<gene>
    <name evidence="6 9" type="primary">minC</name>
    <name evidence="9" type="ORF">ICW73_00895</name>
</gene>
<dbReference type="InterPro" id="IPR016098">
    <property type="entry name" value="CAP/MinC_C"/>
</dbReference>
<keyword evidence="4 6" id="KW-0131">Cell cycle</keyword>
<evidence type="ECO:0000256" key="5">
    <source>
        <dbReference type="ARBA" id="ARBA00025606"/>
    </source>
</evidence>
<dbReference type="GO" id="GO:0000902">
    <property type="term" value="P:cell morphogenesis"/>
    <property type="evidence" value="ECO:0007669"/>
    <property type="project" value="InterPro"/>
</dbReference>
<evidence type="ECO:0000313" key="9">
    <source>
        <dbReference type="EMBL" id="QNS02011.1"/>
    </source>
</evidence>
<dbReference type="NCBIfam" id="TIGR01222">
    <property type="entry name" value="minC"/>
    <property type="match status" value="1"/>
</dbReference>
<evidence type="ECO:0000259" key="8">
    <source>
        <dbReference type="Pfam" id="PF05209"/>
    </source>
</evidence>
<evidence type="ECO:0000256" key="1">
    <source>
        <dbReference type="ARBA" id="ARBA00006291"/>
    </source>
</evidence>
<comment type="subunit">
    <text evidence="6">Interacts with MinD and FtsZ.</text>
</comment>
<dbReference type="InterPro" id="IPR005526">
    <property type="entry name" value="Septum_form_inhib_MinC_C"/>
</dbReference>
<proteinExistence type="inferred from homology"/>
<reference evidence="9 10" key="1">
    <citation type="submission" date="2020-09" db="EMBL/GenBank/DDBJ databases">
        <title>Genome sequence of the banana aphid, Pentalonia nigronervosa Coquerel (Hemiptera: Aphididae) and its symbionts.</title>
        <authorList>
            <person name="Mathers T.C."/>
            <person name="Mugford S.T."/>
            <person name="Hogenhout S.A."/>
            <person name="Tripathi L."/>
        </authorList>
    </citation>
    <scope>NUCLEOTIDE SEQUENCE [LARGE SCALE GENOMIC DNA]</scope>
    <source>
        <strain evidence="9">Ba4</strain>
    </source>
</reference>
<organism evidence="9 10">
    <name type="scientific">Buchnera aphidicola</name>
    <name type="common">Pentalonia nigronervosa</name>
    <dbReference type="NCBI Taxonomy" id="1309793"/>
    <lineage>
        <taxon>Bacteria</taxon>
        <taxon>Pseudomonadati</taxon>
        <taxon>Pseudomonadota</taxon>
        <taxon>Gammaproteobacteria</taxon>
        <taxon>Enterobacterales</taxon>
        <taxon>Erwiniaceae</taxon>
        <taxon>Buchnera</taxon>
    </lineage>
</organism>
<dbReference type="InterPro" id="IPR013033">
    <property type="entry name" value="MinC"/>
</dbReference>
<evidence type="ECO:0000259" key="7">
    <source>
        <dbReference type="Pfam" id="PF03775"/>
    </source>
</evidence>
<dbReference type="PANTHER" id="PTHR34108">
    <property type="entry name" value="SEPTUM SITE-DETERMINING PROTEIN MINC"/>
    <property type="match status" value="1"/>
</dbReference>
<evidence type="ECO:0000313" key="10">
    <source>
        <dbReference type="Proteomes" id="UP000516346"/>
    </source>
</evidence>
<dbReference type="GO" id="GO:1901891">
    <property type="term" value="P:regulation of cell septum assembly"/>
    <property type="evidence" value="ECO:0007669"/>
    <property type="project" value="InterPro"/>
</dbReference>
<evidence type="ECO:0000256" key="3">
    <source>
        <dbReference type="ARBA" id="ARBA00023210"/>
    </source>
</evidence>
<evidence type="ECO:0000256" key="2">
    <source>
        <dbReference type="ARBA" id="ARBA00022618"/>
    </source>
</evidence>
<dbReference type="InterPro" id="IPR036145">
    <property type="entry name" value="MinC_C_sf"/>
</dbReference>
<dbReference type="Pfam" id="PF05209">
    <property type="entry name" value="MinC_N"/>
    <property type="match status" value="1"/>
</dbReference>
<keyword evidence="3 6" id="KW-0717">Septation</keyword>
<dbReference type="Gene3D" id="3.30.70.260">
    <property type="match status" value="1"/>
</dbReference>
<feature type="domain" description="Septum formation inhibitor MinC C-terminal" evidence="7">
    <location>
        <begin position="136"/>
        <end position="236"/>
    </location>
</feature>
<dbReference type="GO" id="GO:0051302">
    <property type="term" value="P:regulation of cell division"/>
    <property type="evidence" value="ECO:0007669"/>
    <property type="project" value="InterPro"/>
</dbReference>
<dbReference type="Pfam" id="PF03775">
    <property type="entry name" value="MinC_C"/>
    <property type="match status" value="1"/>
</dbReference>
<dbReference type="GO" id="GO:0000917">
    <property type="term" value="P:division septum assembly"/>
    <property type="evidence" value="ECO:0007669"/>
    <property type="project" value="UniProtKB-KW"/>
</dbReference>
<comment type="function">
    <text evidence="5 6">Cell division inhibitor that blocks the formation of polar Z ring septums. Rapidly oscillates between the poles of the cell to destabilize FtsZ filaments that have formed before they mature into polar Z rings. Prevents FtsZ polymerization.</text>
</comment>
<dbReference type="InterPro" id="IPR007874">
    <property type="entry name" value="MinC_N"/>
</dbReference>
<dbReference type="EMBL" id="CP061275">
    <property type="protein sequence ID" value="QNS02011.1"/>
    <property type="molecule type" value="Genomic_DNA"/>
</dbReference>
<evidence type="ECO:0000256" key="4">
    <source>
        <dbReference type="ARBA" id="ARBA00023306"/>
    </source>
</evidence>
<evidence type="ECO:0000256" key="6">
    <source>
        <dbReference type="HAMAP-Rule" id="MF_00267"/>
    </source>
</evidence>
<dbReference type="AlphaFoldDB" id="A0A7H1AZV6"/>
<comment type="similarity">
    <text evidence="1 6">Belongs to the MinC family.</text>
</comment>
<dbReference type="HAMAP" id="MF_00267">
    <property type="entry name" value="MinC"/>
    <property type="match status" value="1"/>
</dbReference>
<accession>A0A7H1AZV6</accession>
<dbReference type="Gene3D" id="2.160.20.70">
    <property type="match status" value="1"/>
</dbReference>
<feature type="domain" description="Septum formation inhibitor MinC N-terminal" evidence="8">
    <location>
        <begin position="6"/>
        <end position="73"/>
    </location>
</feature>
<name>A0A7H1AZV6_9GAMM</name>
<sequence length="240" mass="27141">MHKTSIKFTSSDFTLLVLHLNNYNIDIINQSLYKKVQEYPQFFKRAPIIVDVSKLHCLDNWENIQKIILTHGFFILGVSGCKTADFKKNIIDSGLPVISEKIKIHKNCHVKSIYRTPVIFDKEDKDKKKIIGKTHIIDVPVRSGQKIYAKHSDLIIVNNVSAGAELVADGNIHIYGVVRGRVLAGANGDTTRKIFCTELFAELVSISGEYWLSDQIPTEFIGKSAQIYLKNKFLTINALH</sequence>
<keyword evidence="2 6" id="KW-0132">Cell division</keyword>
<dbReference type="PANTHER" id="PTHR34108:SF1">
    <property type="entry name" value="SEPTUM SITE-DETERMINING PROTEIN MINC"/>
    <property type="match status" value="1"/>
</dbReference>